<evidence type="ECO:0000256" key="4">
    <source>
        <dbReference type="SAM" id="SignalP"/>
    </source>
</evidence>
<comment type="caution">
    <text evidence="6">The sequence shown here is derived from an EMBL/GenBank/DDBJ whole genome shotgun (WGS) entry which is preliminary data.</text>
</comment>
<evidence type="ECO:0000256" key="2">
    <source>
        <dbReference type="ARBA" id="ARBA00010742"/>
    </source>
</evidence>
<dbReference type="Pfam" id="PF09084">
    <property type="entry name" value="NMT1"/>
    <property type="match status" value="1"/>
</dbReference>
<sequence>MDFPHLPMPIVRGFVAGALALAAAAPAAAETVSMTVEASAIPAFVAKDRGLFGDLDVEVSKVGYDQVQALLVAGDTDVAWISPIETVQFVAEGSDFRYFSTAGAQNMYNGIVVRADEAGEYPNVMSLEGKRLGIPGFGTGTWAAFRAFAKAYYGVDDPTTVFDVVTASSGALLALVERGQVDAALLFSGSSAAARSLPQFKTIFSFTEAMQESAGEPLVINGAVATATWLEENPETAARIVAGLDAATRWIQENPDAFAEGGEYADLARDAGWLAGPETAETVLTLIKEGKWYLTSDAYTDDWIGAIYDLLEKGEFVETLPARDDAFLAPGSLPAAE</sequence>
<dbReference type="Proteomes" id="UP000249590">
    <property type="component" value="Unassembled WGS sequence"/>
</dbReference>
<evidence type="ECO:0000313" key="6">
    <source>
        <dbReference type="EMBL" id="RAH99001.1"/>
    </source>
</evidence>
<keyword evidence="7" id="KW-1185">Reference proteome</keyword>
<evidence type="ECO:0000259" key="5">
    <source>
        <dbReference type="Pfam" id="PF09084"/>
    </source>
</evidence>
<accession>A0A8B2NHN9</accession>
<gene>
    <name evidence="6" type="ORF">DLJ53_25585</name>
</gene>
<dbReference type="PANTHER" id="PTHR30024:SF47">
    <property type="entry name" value="TAURINE-BINDING PERIPLASMIC PROTEIN"/>
    <property type="match status" value="1"/>
</dbReference>
<organism evidence="6 7">
    <name type="scientific">Acuticoccus sediminis</name>
    <dbReference type="NCBI Taxonomy" id="2184697"/>
    <lineage>
        <taxon>Bacteria</taxon>
        <taxon>Pseudomonadati</taxon>
        <taxon>Pseudomonadota</taxon>
        <taxon>Alphaproteobacteria</taxon>
        <taxon>Hyphomicrobiales</taxon>
        <taxon>Amorphaceae</taxon>
        <taxon>Acuticoccus</taxon>
    </lineage>
</organism>
<feature type="chain" id="PRO_5032454515" description="SsuA/THI5-like domain-containing protein" evidence="4">
    <location>
        <begin position="30"/>
        <end position="337"/>
    </location>
</feature>
<comment type="similarity">
    <text evidence="2">Belongs to the bacterial solute-binding protein SsuA/TauA family.</text>
</comment>
<proteinExistence type="inferred from homology"/>
<dbReference type="AlphaFoldDB" id="A0A8B2NHN9"/>
<reference evidence="6 7" key="1">
    <citation type="submission" date="2018-05" db="EMBL/GenBank/DDBJ databases">
        <title>Acuticoccus sediminis sp. nov., isolated from deep-sea sediment of Indian Ocean.</title>
        <authorList>
            <person name="Liu X."/>
            <person name="Lai Q."/>
            <person name="Du Y."/>
            <person name="Sun F."/>
            <person name="Zhang X."/>
            <person name="Wang S."/>
            <person name="Shao Z."/>
        </authorList>
    </citation>
    <scope>NUCLEOTIDE SEQUENCE [LARGE SCALE GENOMIC DNA]</scope>
    <source>
        <strain evidence="6 7">PTG4-2</strain>
    </source>
</reference>
<evidence type="ECO:0000256" key="3">
    <source>
        <dbReference type="ARBA" id="ARBA00022729"/>
    </source>
</evidence>
<comment type="subcellular location">
    <subcellularLocation>
        <location evidence="1">Periplasm</location>
    </subcellularLocation>
</comment>
<dbReference type="InterPro" id="IPR015168">
    <property type="entry name" value="SsuA/THI5"/>
</dbReference>
<dbReference type="SUPFAM" id="SSF53850">
    <property type="entry name" value="Periplasmic binding protein-like II"/>
    <property type="match status" value="1"/>
</dbReference>
<dbReference type="RefSeq" id="WP_111350550.1">
    <property type="nucleotide sequence ID" value="NZ_QHHQ01000006.1"/>
</dbReference>
<feature type="domain" description="SsuA/THI5-like" evidence="5">
    <location>
        <begin position="40"/>
        <end position="257"/>
    </location>
</feature>
<feature type="signal peptide" evidence="4">
    <location>
        <begin position="1"/>
        <end position="29"/>
    </location>
</feature>
<dbReference type="Gene3D" id="3.40.190.10">
    <property type="entry name" value="Periplasmic binding protein-like II"/>
    <property type="match status" value="2"/>
</dbReference>
<dbReference type="GO" id="GO:0042597">
    <property type="term" value="C:periplasmic space"/>
    <property type="evidence" value="ECO:0007669"/>
    <property type="project" value="UniProtKB-SubCell"/>
</dbReference>
<keyword evidence="3 4" id="KW-0732">Signal</keyword>
<name>A0A8B2NHN9_9HYPH</name>
<dbReference type="OrthoDB" id="8689594at2"/>
<protein>
    <recommendedName>
        <fullName evidence="5">SsuA/THI5-like domain-containing protein</fullName>
    </recommendedName>
</protein>
<dbReference type="EMBL" id="QHHQ01000006">
    <property type="protein sequence ID" value="RAH99001.1"/>
    <property type="molecule type" value="Genomic_DNA"/>
</dbReference>
<evidence type="ECO:0000256" key="1">
    <source>
        <dbReference type="ARBA" id="ARBA00004418"/>
    </source>
</evidence>
<evidence type="ECO:0000313" key="7">
    <source>
        <dbReference type="Proteomes" id="UP000249590"/>
    </source>
</evidence>
<dbReference type="PANTHER" id="PTHR30024">
    <property type="entry name" value="ALIPHATIC SULFONATES-BINDING PROTEIN-RELATED"/>
    <property type="match status" value="1"/>
</dbReference>